<dbReference type="KEGG" id="hbq:QI031_20850"/>
<dbReference type="Proteomes" id="UP001223520">
    <property type="component" value="Chromosome"/>
</dbReference>
<evidence type="ECO:0000313" key="1">
    <source>
        <dbReference type="EMBL" id="WGV24225.1"/>
    </source>
</evidence>
<dbReference type="AlphaFoldDB" id="A0AAJ6P817"/>
<gene>
    <name evidence="1" type="ORF">QI031_20850</name>
</gene>
<accession>A0AAJ6P817</accession>
<evidence type="ECO:0000313" key="2">
    <source>
        <dbReference type="Proteomes" id="UP001223520"/>
    </source>
</evidence>
<organism evidence="1 2">
    <name type="scientific">Halotia branconii CENA392</name>
    <dbReference type="NCBI Taxonomy" id="1539056"/>
    <lineage>
        <taxon>Bacteria</taxon>
        <taxon>Bacillati</taxon>
        <taxon>Cyanobacteriota</taxon>
        <taxon>Cyanophyceae</taxon>
        <taxon>Nostocales</taxon>
        <taxon>Nodulariaceae</taxon>
        <taxon>Halotia</taxon>
    </lineage>
</organism>
<protein>
    <submittedName>
        <fullName evidence="1">Uncharacterized protein</fullName>
    </submittedName>
</protein>
<sequence>MKSSLVAIAAATNAHTGLHQAIQSYGMVGVTEGSETAGGAADCGGQRM</sequence>
<reference evidence="1 2" key="1">
    <citation type="journal article" date="2023" name="Limnol Oceanogr Lett">
        <title>Environmental adaptations by the intertidal Antarctic cyanobacterium Halotia branconii CENA392 as revealed using long-read genome sequencing.</title>
        <authorList>
            <person name="Dextro R.B."/>
            <person name="Delbaje E."/>
            <person name="Freitas P.N.N."/>
            <person name="Geraldes V."/>
            <person name="Pinto E."/>
            <person name="Long P.F."/>
            <person name="Fiore M.F."/>
        </authorList>
    </citation>
    <scope>NUCLEOTIDE SEQUENCE [LARGE SCALE GENOMIC DNA]</scope>
    <source>
        <strain evidence="1 2">CENA392</strain>
    </source>
</reference>
<dbReference type="RefSeq" id="WP_281481551.1">
    <property type="nucleotide sequence ID" value="NZ_CP124543.1"/>
</dbReference>
<keyword evidence="2" id="KW-1185">Reference proteome</keyword>
<proteinExistence type="predicted"/>
<name>A0AAJ6P817_9CYAN</name>
<dbReference type="EMBL" id="CP124543">
    <property type="protein sequence ID" value="WGV24225.1"/>
    <property type="molecule type" value="Genomic_DNA"/>
</dbReference>